<evidence type="ECO:0000256" key="5">
    <source>
        <dbReference type="SAM" id="Coils"/>
    </source>
</evidence>
<keyword evidence="3" id="KW-0862">Zinc</keyword>
<dbReference type="PANTHER" id="PTHR47156">
    <property type="entry name" value="PROTEIN CBG20824"/>
    <property type="match status" value="1"/>
</dbReference>
<feature type="domain" description="RING-type" evidence="6">
    <location>
        <begin position="7"/>
        <end position="51"/>
    </location>
</feature>
<evidence type="ECO:0000313" key="9">
    <source>
        <dbReference type="Proteomes" id="UP000187209"/>
    </source>
</evidence>
<dbReference type="SUPFAM" id="SSF161219">
    <property type="entry name" value="CHY zinc finger-like"/>
    <property type="match status" value="1"/>
</dbReference>
<dbReference type="Proteomes" id="UP000187209">
    <property type="component" value="Unassembled WGS sequence"/>
</dbReference>
<feature type="coiled-coil region" evidence="5">
    <location>
        <begin position="150"/>
        <end position="195"/>
    </location>
</feature>
<dbReference type="EMBL" id="MPUH01000550">
    <property type="protein sequence ID" value="OMJ77894.1"/>
    <property type="molecule type" value="Genomic_DNA"/>
</dbReference>
<dbReference type="Pfam" id="PF13445">
    <property type="entry name" value="zf-RING_UBOX"/>
    <property type="match status" value="1"/>
</dbReference>
<keyword evidence="1" id="KW-0479">Metal-binding</keyword>
<dbReference type="PANTHER" id="PTHR47156:SF10">
    <property type="entry name" value="E3 UBIQUITIN-PROTEIN LIGASE TRIM-21-RELATED"/>
    <property type="match status" value="1"/>
</dbReference>
<feature type="domain" description="CHY-type" evidence="7">
    <location>
        <begin position="234"/>
        <end position="303"/>
    </location>
</feature>
<dbReference type="SMART" id="SM00184">
    <property type="entry name" value="RING"/>
    <property type="match status" value="1"/>
</dbReference>
<organism evidence="8 9">
    <name type="scientific">Stentor coeruleus</name>
    <dbReference type="NCBI Taxonomy" id="5963"/>
    <lineage>
        <taxon>Eukaryota</taxon>
        <taxon>Sar</taxon>
        <taxon>Alveolata</taxon>
        <taxon>Ciliophora</taxon>
        <taxon>Postciliodesmatophora</taxon>
        <taxon>Heterotrichea</taxon>
        <taxon>Heterotrichida</taxon>
        <taxon>Stentoridae</taxon>
        <taxon>Stentor</taxon>
    </lineage>
</organism>
<evidence type="ECO:0000256" key="4">
    <source>
        <dbReference type="PROSITE-ProRule" id="PRU00601"/>
    </source>
</evidence>
<sequence>METNFECPICSEEFNKNLRVPLVLLCGHTVCKKCVNELYNVKKSIICPLDRKTDSRQISQISFSYTILELIDKVTFMSSKIKILSLPPEQRVLAIKSSIQEKIEKISEQASKIQEKVEEYISMKNTVLDKIDSAFRELYLKLDIRQQELKDEVEEQIQDILSKFKNCEKTLNSMREDTENELNNLNNIQSNVNENIFCYNLPEVPDVNAKIKFTENSESLVESIQDFGMIRNIVTVVPFNCEHFTNVTYWMIPPCCNQYYCCNKCHDKKESHTWIYANKMVCAYCEVEQDYRKLPNNCEFCGNYHKGVISRN</sequence>
<evidence type="ECO:0000259" key="6">
    <source>
        <dbReference type="PROSITE" id="PS50089"/>
    </source>
</evidence>
<dbReference type="AlphaFoldDB" id="A0A1R2BMD8"/>
<accession>A0A1R2BMD8</accession>
<keyword evidence="9" id="KW-1185">Reference proteome</keyword>
<dbReference type="InterPro" id="IPR052667">
    <property type="entry name" value="E3_ubiquitin-ligase_RING"/>
</dbReference>
<dbReference type="Gene3D" id="1.20.120.20">
    <property type="entry name" value="Apolipoprotein"/>
    <property type="match status" value="1"/>
</dbReference>
<evidence type="ECO:0000256" key="2">
    <source>
        <dbReference type="ARBA" id="ARBA00022771"/>
    </source>
</evidence>
<dbReference type="PROSITE" id="PS00518">
    <property type="entry name" value="ZF_RING_1"/>
    <property type="match status" value="1"/>
</dbReference>
<feature type="coiled-coil region" evidence="5">
    <location>
        <begin position="96"/>
        <end position="123"/>
    </location>
</feature>
<evidence type="ECO:0008006" key="10">
    <source>
        <dbReference type="Google" id="ProtNLM"/>
    </source>
</evidence>
<dbReference type="PROSITE" id="PS50089">
    <property type="entry name" value="ZF_RING_2"/>
    <property type="match status" value="1"/>
</dbReference>
<keyword evidence="5" id="KW-0175">Coiled coil</keyword>
<reference evidence="8 9" key="1">
    <citation type="submission" date="2016-11" db="EMBL/GenBank/DDBJ databases">
        <title>The macronuclear genome of Stentor coeruleus: a giant cell with tiny introns.</title>
        <authorList>
            <person name="Slabodnick M."/>
            <person name="Ruby J.G."/>
            <person name="Reiff S.B."/>
            <person name="Swart E.C."/>
            <person name="Gosai S."/>
            <person name="Prabakaran S."/>
            <person name="Witkowska E."/>
            <person name="Larue G.E."/>
            <person name="Fisher S."/>
            <person name="Freeman R.M."/>
            <person name="Gunawardena J."/>
            <person name="Chu W."/>
            <person name="Stover N.A."/>
            <person name="Gregory B.D."/>
            <person name="Nowacki M."/>
            <person name="Derisi J."/>
            <person name="Roy S.W."/>
            <person name="Marshall W.F."/>
            <person name="Sood P."/>
        </authorList>
    </citation>
    <scope>NUCLEOTIDE SEQUENCE [LARGE SCALE GENOMIC DNA]</scope>
    <source>
        <strain evidence="8">WM001</strain>
    </source>
</reference>
<dbReference type="InterPro" id="IPR013083">
    <property type="entry name" value="Znf_RING/FYVE/PHD"/>
</dbReference>
<evidence type="ECO:0000313" key="8">
    <source>
        <dbReference type="EMBL" id="OMJ77894.1"/>
    </source>
</evidence>
<proteinExistence type="predicted"/>
<dbReference type="InterPro" id="IPR001841">
    <property type="entry name" value="Znf_RING"/>
</dbReference>
<gene>
    <name evidence="8" type="ORF">SteCoe_22414</name>
</gene>
<dbReference type="GO" id="GO:0008270">
    <property type="term" value="F:zinc ion binding"/>
    <property type="evidence" value="ECO:0007669"/>
    <property type="project" value="UniProtKB-KW"/>
</dbReference>
<evidence type="ECO:0000256" key="3">
    <source>
        <dbReference type="ARBA" id="ARBA00022833"/>
    </source>
</evidence>
<dbReference type="PROSITE" id="PS51266">
    <property type="entry name" value="ZF_CHY"/>
    <property type="match status" value="1"/>
</dbReference>
<evidence type="ECO:0000259" key="7">
    <source>
        <dbReference type="PROSITE" id="PS51266"/>
    </source>
</evidence>
<dbReference type="SUPFAM" id="SSF57850">
    <property type="entry name" value="RING/U-box"/>
    <property type="match status" value="1"/>
</dbReference>
<dbReference type="InterPro" id="IPR017907">
    <property type="entry name" value="Znf_RING_CS"/>
</dbReference>
<keyword evidence="2 4" id="KW-0863">Zinc-finger</keyword>
<dbReference type="InterPro" id="IPR027370">
    <property type="entry name" value="Znf-RING_euk"/>
</dbReference>
<dbReference type="OrthoDB" id="436871at2759"/>
<dbReference type="Gene3D" id="3.30.40.10">
    <property type="entry name" value="Zinc/RING finger domain, C3HC4 (zinc finger)"/>
    <property type="match status" value="1"/>
</dbReference>
<protein>
    <recommendedName>
        <fullName evidence="10">RING-type domain-containing protein</fullName>
    </recommendedName>
</protein>
<comment type="caution">
    <text evidence="8">The sequence shown here is derived from an EMBL/GenBank/DDBJ whole genome shotgun (WGS) entry which is preliminary data.</text>
</comment>
<dbReference type="InterPro" id="IPR008913">
    <property type="entry name" value="Znf_CHY"/>
</dbReference>
<name>A0A1R2BMD8_9CILI</name>
<dbReference type="InterPro" id="IPR037274">
    <property type="entry name" value="Znf_CHY_sf"/>
</dbReference>
<evidence type="ECO:0000256" key="1">
    <source>
        <dbReference type="ARBA" id="ARBA00022723"/>
    </source>
</evidence>